<gene>
    <name evidence="3" type="ORF">CAEBREN_07499</name>
</gene>
<reference evidence="4" key="1">
    <citation type="submission" date="2011-07" db="EMBL/GenBank/DDBJ databases">
        <authorList>
            <consortium name="Caenorhabditis brenneri Sequencing and Analysis Consortium"/>
            <person name="Wilson R.K."/>
        </authorList>
    </citation>
    <scope>NUCLEOTIDE SEQUENCE [LARGE SCALE GENOMIC DNA]</scope>
    <source>
        <strain evidence="4">PB2801</strain>
    </source>
</reference>
<dbReference type="PANTHER" id="PTHR22743">
    <property type="entry name" value="MEPRIN/TRAF-LIKE MATH FAMILY-C.ELEGANS"/>
    <property type="match status" value="1"/>
</dbReference>
<organism evidence="4">
    <name type="scientific">Caenorhabditis brenneri</name>
    <name type="common">Nematode worm</name>
    <dbReference type="NCBI Taxonomy" id="135651"/>
    <lineage>
        <taxon>Eukaryota</taxon>
        <taxon>Metazoa</taxon>
        <taxon>Ecdysozoa</taxon>
        <taxon>Nematoda</taxon>
        <taxon>Chromadorea</taxon>
        <taxon>Rhabditida</taxon>
        <taxon>Rhabditina</taxon>
        <taxon>Rhabditomorpha</taxon>
        <taxon>Rhabditoidea</taxon>
        <taxon>Rhabditidae</taxon>
        <taxon>Peloderinae</taxon>
        <taxon>Caenorhabditis</taxon>
    </lineage>
</organism>
<name>G0MCP9_CAEBE</name>
<dbReference type="eggNOG" id="ENOG502RXUT">
    <property type="taxonomic scope" value="Eukaryota"/>
</dbReference>
<dbReference type="InParanoid" id="G0MCP9"/>
<evidence type="ECO:0000256" key="1">
    <source>
        <dbReference type="SAM" id="MobiDB-lite"/>
    </source>
</evidence>
<dbReference type="Proteomes" id="UP000008068">
    <property type="component" value="Unassembled WGS sequence"/>
</dbReference>
<dbReference type="PROSITE" id="PS50097">
    <property type="entry name" value="BTB"/>
    <property type="match status" value="1"/>
</dbReference>
<dbReference type="OrthoDB" id="5910961at2759"/>
<proteinExistence type="predicted"/>
<dbReference type="PANTHER" id="PTHR22743:SF165">
    <property type="entry name" value="BTB AND MATH DOMAIN CONTAINING-RELATED"/>
    <property type="match status" value="1"/>
</dbReference>
<dbReference type="HOGENOM" id="CLU_051249_1_0_1"/>
<dbReference type="InterPro" id="IPR002083">
    <property type="entry name" value="MATH/TRAF_dom"/>
</dbReference>
<protein>
    <recommendedName>
        <fullName evidence="2">BTB domain-containing protein</fullName>
    </recommendedName>
</protein>
<dbReference type="Pfam" id="PF00651">
    <property type="entry name" value="BTB"/>
    <property type="match status" value="1"/>
</dbReference>
<dbReference type="InterPro" id="IPR052664">
    <property type="entry name" value="BTB-MATH_domain_protein"/>
</dbReference>
<sequence>MSAAKRGRQNSISDDSPAAKKTAPLSTTSEPKNTTQVPVIPAKVFVVKHLIEHVSTLPEDGELCSEDWDDHFGLNWCVSVARTNNHLSVYIVEGSERWCMEGDIRIDLCGRDAKNFSVIVKFNRGHFTNYGCVDMLSWDKLAEYTIDDRLKIQIEMRISWMSKMGFNEPSKFDSSKSEVSDCILVAQDQKFHVARHFLATHSPYFEALLLGPYKEAKMAEVQLPGLDPYDVENFLRVIYGYQAINDQNVEGLLLIADKNDTPIIKERCEKYLLEESEKSIGKTFDMFLKFHCNMVGGSFPTINEKKVFQDKIMDEITTLDEYKEVINGDFERYDLAVAKRLLMKSAELLLRG</sequence>
<dbReference type="Gene3D" id="3.30.710.10">
    <property type="entry name" value="Potassium Channel Kv1.1, Chain A"/>
    <property type="match status" value="1"/>
</dbReference>
<dbReference type="CDD" id="cd18186">
    <property type="entry name" value="BTB_POZ_ZBTB_KLHL-like"/>
    <property type="match status" value="1"/>
</dbReference>
<dbReference type="Pfam" id="PF00917">
    <property type="entry name" value="MATH"/>
    <property type="match status" value="1"/>
</dbReference>
<dbReference type="SUPFAM" id="SSF54695">
    <property type="entry name" value="POZ domain"/>
    <property type="match status" value="1"/>
</dbReference>
<dbReference type="SUPFAM" id="SSF49599">
    <property type="entry name" value="TRAF domain-like"/>
    <property type="match status" value="1"/>
</dbReference>
<dbReference type="CDD" id="cd00121">
    <property type="entry name" value="MATH"/>
    <property type="match status" value="1"/>
</dbReference>
<dbReference type="AlphaFoldDB" id="G0MCP9"/>
<dbReference type="InterPro" id="IPR011333">
    <property type="entry name" value="SKP1/BTB/POZ_sf"/>
</dbReference>
<dbReference type="EMBL" id="GL379790">
    <property type="protein sequence ID" value="EGT49418.1"/>
    <property type="molecule type" value="Genomic_DNA"/>
</dbReference>
<feature type="domain" description="BTB" evidence="2">
    <location>
        <begin position="180"/>
        <end position="239"/>
    </location>
</feature>
<dbReference type="STRING" id="135651.G0MCP9"/>
<evidence type="ECO:0000313" key="3">
    <source>
        <dbReference type="EMBL" id="EGT49418.1"/>
    </source>
</evidence>
<feature type="region of interest" description="Disordered" evidence="1">
    <location>
        <begin position="1"/>
        <end position="34"/>
    </location>
</feature>
<dbReference type="SMART" id="SM00225">
    <property type="entry name" value="BTB"/>
    <property type="match status" value="1"/>
</dbReference>
<evidence type="ECO:0000259" key="2">
    <source>
        <dbReference type="PROSITE" id="PS50097"/>
    </source>
</evidence>
<dbReference type="OMA" id="KHILAYH"/>
<keyword evidence="4" id="KW-1185">Reference proteome</keyword>
<accession>G0MCP9</accession>
<dbReference type="InterPro" id="IPR000210">
    <property type="entry name" value="BTB/POZ_dom"/>
</dbReference>
<feature type="compositionally biased region" description="Polar residues" evidence="1">
    <location>
        <begin position="24"/>
        <end position="34"/>
    </location>
</feature>
<evidence type="ECO:0000313" key="4">
    <source>
        <dbReference type="Proteomes" id="UP000008068"/>
    </source>
</evidence>